<organism evidence="1">
    <name type="scientific">Candidatus Methanogaster sp. ANME-2c ERB4</name>
    <dbReference type="NCBI Taxonomy" id="2759911"/>
    <lineage>
        <taxon>Archaea</taxon>
        <taxon>Methanobacteriati</taxon>
        <taxon>Methanobacteriota</taxon>
        <taxon>Stenosarchaea group</taxon>
        <taxon>Methanomicrobia</taxon>
        <taxon>Methanosarcinales</taxon>
        <taxon>ANME-2 cluster</taxon>
        <taxon>Candidatus Methanogasteraceae</taxon>
        <taxon>Candidatus Methanogaster</taxon>
    </lineage>
</organism>
<sequence>MSAAARYLKGCKMLERYEGKLSHTVLRRGGASNRLFLVYDPFFRVYHEFHEWANYTNFNRLFFGKPLELLRARR</sequence>
<name>A0A7G9YR48_9EURY</name>
<reference evidence="1" key="1">
    <citation type="submission" date="2020-06" db="EMBL/GenBank/DDBJ databases">
        <title>Unique genomic features of the anaerobic methanotrophic archaea.</title>
        <authorList>
            <person name="Chadwick G.L."/>
            <person name="Skennerton C.T."/>
            <person name="Laso-Perez R."/>
            <person name="Leu A.O."/>
            <person name="Speth D.R."/>
            <person name="Yu H."/>
            <person name="Morgan-Lang C."/>
            <person name="Hatzenpichler R."/>
            <person name="Goudeau D."/>
            <person name="Malmstrom R."/>
            <person name="Brazelton W.J."/>
            <person name="Woyke T."/>
            <person name="Hallam S.J."/>
            <person name="Tyson G.W."/>
            <person name="Wegener G."/>
            <person name="Boetius A."/>
            <person name="Orphan V."/>
        </authorList>
    </citation>
    <scope>NUCLEOTIDE SEQUENCE</scope>
</reference>
<dbReference type="AlphaFoldDB" id="A0A7G9YR48"/>
<protein>
    <submittedName>
        <fullName evidence="1">Uncharacterized protein</fullName>
    </submittedName>
</protein>
<proteinExistence type="predicted"/>
<dbReference type="EMBL" id="MT631437">
    <property type="protein sequence ID" value="QNO50482.1"/>
    <property type="molecule type" value="Genomic_DNA"/>
</dbReference>
<gene>
    <name evidence="1" type="ORF">EGLMOMJH_00021</name>
</gene>
<accession>A0A7G9YR48</accession>
<evidence type="ECO:0000313" key="1">
    <source>
        <dbReference type="EMBL" id="QNO50482.1"/>
    </source>
</evidence>